<feature type="transmembrane region" description="Helical" evidence="1">
    <location>
        <begin position="150"/>
        <end position="170"/>
    </location>
</feature>
<dbReference type="GO" id="GO:0009636">
    <property type="term" value="P:response to toxic substance"/>
    <property type="evidence" value="ECO:0007669"/>
    <property type="project" value="TreeGrafter"/>
</dbReference>
<comment type="caution">
    <text evidence="3">The sequence shown here is derived from an EMBL/GenBank/DDBJ whole genome shotgun (WGS) entry which is preliminary data.</text>
</comment>
<feature type="transmembrane region" description="Helical" evidence="1">
    <location>
        <begin position="55"/>
        <end position="79"/>
    </location>
</feature>
<feature type="transmembrane region" description="Helical" evidence="1">
    <location>
        <begin position="275"/>
        <end position="296"/>
    </location>
</feature>
<keyword evidence="1" id="KW-1133">Transmembrane helix</keyword>
<keyword evidence="4" id="KW-1185">Reference proteome</keyword>
<proteinExistence type="predicted"/>
<feature type="transmembrane region" description="Helical" evidence="1">
    <location>
        <begin position="346"/>
        <end position="364"/>
    </location>
</feature>
<evidence type="ECO:0000313" key="4">
    <source>
        <dbReference type="Proteomes" id="UP000249522"/>
    </source>
</evidence>
<protein>
    <recommendedName>
        <fullName evidence="2">DUF5808 domain-containing protein</fullName>
    </recommendedName>
</protein>
<dbReference type="PANTHER" id="PTHR37810:SF9">
    <property type="entry name" value="MEMBRANE PROTEIN"/>
    <property type="match status" value="1"/>
</dbReference>
<dbReference type="Pfam" id="PF19124">
    <property type="entry name" value="DUF5808"/>
    <property type="match status" value="1"/>
</dbReference>
<evidence type="ECO:0000256" key="1">
    <source>
        <dbReference type="SAM" id="Phobius"/>
    </source>
</evidence>
<feature type="transmembrane region" description="Helical" evidence="1">
    <location>
        <begin position="200"/>
        <end position="219"/>
    </location>
</feature>
<dbReference type="EMBL" id="QKRB01000038">
    <property type="protein sequence ID" value="PZD96374.1"/>
    <property type="molecule type" value="Genomic_DNA"/>
</dbReference>
<evidence type="ECO:0000313" key="3">
    <source>
        <dbReference type="EMBL" id="PZD96374.1"/>
    </source>
</evidence>
<gene>
    <name evidence="3" type="ORF">DNH61_07625</name>
</gene>
<feature type="domain" description="DUF5808" evidence="2">
    <location>
        <begin position="323"/>
        <end position="348"/>
    </location>
</feature>
<dbReference type="InterPro" id="IPR043831">
    <property type="entry name" value="DUF5808"/>
</dbReference>
<evidence type="ECO:0000259" key="2">
    <source>
        <dbReference type="Pfam" id="PF19124"/>
    </source>
</evidence>
<dbReference type="OrthoDB" id="157646at2"/>
<dbReference type="RefSeq" id="WP_111146068.1">
    <property type="nucleotide sequence ID" value="NZ_QKRB01000038.1"/>
</dbReference>
<keyword evidence="1" id="KW-0812">Transmembrane</keyword>
<name>A0A2W1LPC3_9BACL</name>
<sequence length="365" mass="40621">MTAAGSWISFSLLYAIMIIVFVTLPFFSPRNIIFGISIPDKHADHQAMHGFRLRYIWSVIVAGILWAILIIALSLAGLLEELPVDNGISELLIVTSVIGYILIASIIFIVFHGQVSDYKRQQGWSTTPPMPKKAAADLKFRSSSIVYSNYWFLPHLLVTLLGAGAALALYDRIPDEIGMRYSIEGEVLHSAEKTVHRVLLLNYVQLAVIGVFIFLNYTIRSLRQKLDPSAPAESRKQEIRYRRSMSLLMISLGFLLVVYFALLQAMTLYGGNMKLAGSLAVLFPLLTVAVIGAAGFRIQRKRGKEGADGQDHHWKGGMLYYNPADPALIVEKRVGVGWTINFARPVSWLIIASFILTITVIIILS</sequence>
<dbReference type="Proteomes" id="UP000249522">
    <property type="component" value="Unassembled WGS sequence"/>
</dbReference>
<feature type="transmembrane region" description="Helical" evidence="1">
    <location>
        <begin position="6"/>
        <end position="27"/>
    </location>
</feature>
<dbReference type="AlphaFoldDB" id="A0A2W1LPC3"/>
<feature type="transmembrane region" description="Helical" evidence="1">
    <location>
        <begin position="245"/>
        <end position="269"/>
    </location>
</feature>
<accession>A0A2W1LPC3</accession>
<organism evidence="3 4">
    <name type="scientific">Paenibacillus sambharensis</name>
    <dbReference type="NCBI Taxonomy" id="1803190"/>
    <lineage>
        <taxon>Bacteria</taxon>
        <taxon>Bacillati</taxon>
        <taxon>Bacillota</taxon>
        <taxon>Bacilli</taxon>
        <taxon>Bacillales</taxon>
        <taxon>Paenibacillaceae</taxon>
        <taxon>Paenibacillus</taxon>
    </lineage>
</organism>
<dbReference type="PANTHER" id="PTHR37810">
    <property type="entry name" value="IMMUNITY PROTEIN SDPI"/>
    <property type="match status" value="1"/>
</dbReference>
<feature type="transmembrane region" description="Helical" evidence="1">
    <location>
        <begin position="91"/>
        <end position="111"/>
    </location>
</feature>
<keyword evidence="1" id="KW-0472">Membrane</keyword>
<reference evidence="3 4" key="1">
    <citation type="submission" date="2018-06" db="EMBL/GenBank/DDBJ databases">
        <title>Paenibacillus imtechensis sp. nov.</title>
        <authorList>
            <person name="Pinnaka A.K."/>
            <person name="Singh H."/>
            <person name="Kaur M."/>
        </authorList>
    </citation>
    <scope>NUCLEOTIDE SEQUENCE [LARGE SCALE GENOMIC DNA]</scope>
    <source>
        <strain evidence="3 4">SMB1</strain>
    </source>
</reference>